<accession>A0A0A9FBR5</accession>
<dbReference type="EMBL" id="GBRH01189267">
    <property type="protein sequence ID" value="JAE08629.1"/>
    <property type="molecule type" value="Transcribed_RNA"/>
</dbReference>
<protein>
    <submittedName>
        <fullName evidence="1">Binding</fullName>
    </submittedName>
</protein>
<reference evidence="1" key="2">
    <citation type="journal article" date="2015" name="Data Brief">
        <title>Shoot transcriptome of the giant reed, Arundo donax.</title>
        <authorList>
            <person name="Barrero R.A."/>
            <person name="Guerrero F.D."/>
            <person name="Moolhuijzen P."/>
            <person name="Goolsby J.A."/>
            <person name="Tidwell J."/>
            <person name="Bellgard S.E."/>
            <person name="Bellgard M.I."/>
        </authorList>
    </citation>
    <scope>NUCLEOTIDE SEQUENCE</scope>
    <source>
        <tissue evidence="1">Shoot tissue taken approximately 20 cm above the soil surface</tissue>
    </source>
</reference>
<organism evidence="1">
    <name type="scientific">Arundo donax</name>
    <name type="common">Giant reed</name>
    <name type="synonym">Donax arundinaceus</name>
    <dbReference type="NCBI Taxonomy" id="35708"/>
    <lineage>
        <taxon>Eukaryota</taxon>
        <taxon>Viridiplantae</taxon>
        <taxon>Streptophyta</taxon>
        <taxon>Embryophyta</taxon>
        <taxon>Tracheophyta</taxon>
        <taxon>Spermatophyta</taxon>
        <taxon>Magnoliopsida</taxon>
        <taxon>Liliopsida</taxon>
        <taxon>Poales</taxon>
        <taxon>Poaceae</taxon>
        <taxon>PACMAD clade</taxon>
        <taxon>Arundinoideae</taxon>
        <taxon>Arundineae</taxon>
        <taxon>Arundo</taxon>
    </lineage>
</organism>
<sequence>MTDRLETSYNIGKTLLKYPGSLNAVTTLCKHKKASSRYTFDFLLHAAQTAFCITFGKLESSAVIAA</sequence>
<name>A0A0A9FBR5_ARUDO</name>
<evidence type="ECO:0000313" key="1">
    <source>
        <dbReference type="EMBL" id="JAE08629.1"/>
    </source>
</evidence>
<reference evidence="1" key="1">
    <citation type="submission" date="2014-09" db="EMBL/GenBank/DDBJ databases">
        <authorList>
            <person name="Magalhaes I.L.F."/>
            <person name="Oliveira U."/>
            <person name="Santos F.R."/>
            <person name="Vidigal T.H.D.A."/>
            <person name="Brescovit A.D."/>
            <person name="Santos A.J."/>
        </authorList>
    </citation>
    <scope>NUCLEOTIDE SEQUENCE</scope>
    <source>
        <tissue evidence="1">Shoot tissue taken approximately 20 cm above the soil surface</tissue>
    </source>
</reference>
<proteinExistence type="predicted"/>
<dbReference type="AlphaFoldDB" id="A0A0A9FBR5"/>